<accession>A0ABT1LAL5</accession>
<organism evidence="6 7">
    <name type="scientific">Alsobacter ponti</name>
    <dbReference type="NCBI Taxonomy" id="2962936"/>
    <lineage>
        <taxon>Bacteria</taxon>
        <taxon>Pseudomonadati</taxon>
        <taxon>Pseudomonadota</taxon>
        <taxon>Alphaproteobacteria</taxon>
        <taxon>Hyphomicrobiales</taxon>
        <taxon>Alsobacteraceae</taxon>
        <taxon>Alsobacter</taxon>
    </lineage>
</organism>
<gene>
    <name evidence="6" type="ORF">NK718_06190</name>
</gene>
<name>A0ABT1LAL5_9HYPH</name>
<evidence type="ECO:0000256" key="3">
    <source>
        <dbReference type="ARBA" id="ARBA00022801"/>
    </source>
</evidence>
<comment type="caution">
    <text evidence="6">The sequence shown here is derived from an EMBL/GenBank/DDBJ whole genome shotgun (WGS) entry which is preliminary data.</text>
</comment>
<dbReference type="Pfam" id="PF00877">
    <property type="entry name" value="NLPC_P60"/>
    <property type="match status" value="1"/>
</dbReference>
<dbReference type="InterPro" id="IPR000064">
    <property type="entry name" value="NLP_P60_dom"/>
</dbReference>
<dbReference type="Proteomes" id="UP001205890">
    <property type="component" value="Unassembled WGS sequence"/>
</dbReference>
<dbReference type="RefSeq" id="WP_254739657.1">
    <property type="nucleotide sequence ID" value="NZ_JANCLU010000004.1"/>
</dbReference>
<evidence type="ECO:0000259" key="5">
    <source>
        <dbReference type="PROSITE" id="PS51935"/>
    </source>
</evidence>
<dbReference type="InterPro" id="IPR051794">
    <property type="entry name" value="PG_Endopeptidase_C40"/>
</dbReference>
<keyword evidence="4" id="KW-0788">Thiol protease</keyword>
<dbReference type="Gene3D" id="3.90.1720.10">
    <property type="entry name" value="endopeptidase domain like (from Nostoc punctiforme)"/>
    <property type="match status" value="1"/>
</dbReference>
<evidence type="ECO:0000313" key="7">
    <source>
        <dbReference type="Proteomes" id="UP001205890"/>
    </source>
</evidence>
<dbReference type="InterPro" id="IPR041382">
    <property type="entry name" value="SH3_16"/>
</dbReference>
<keyword evidence="7" id="KW-1185">Reference proteome</keyword>
<reference evidence="6 7" key="1">
    <citation type="submission" date="2022-07" db="EMBL/GenBank/DDBJ databases">
        <authorList>
            <person name="Li W.-J."/>
            <person name="Deng Q.-Q."/>
        </authorList>
    </citation>
    <scope>NUCLEOTIDE SEQUENCE [LARGE SCALE GENOMIC DNA]</scope>
    <source>
        <strain evidence="6 7">SYSU M60028</strain>
    </source>
</reference>
<sequence length="291" mass="31088">MSQTLAPRSFDRRLTPARPDLAAAHLRGVVEAARYVEGRAMRVLEASAAVRREPSPGGALDTEALHGEAVTAYEFDAEGWVWGQLARDSYVGWMPAAALIEGAPAPTHRVHALRTFVYPGPSIKLPPVAALSLGSEVEVLRMQGDFAVTPLGAVFAQHLRPLAETEADFVAVAERFVGVPYLWGGKTSLGLDCSGLVQLSLAMCGVAVPRDSDMQEATVGAALPADLPRAERRRGDLVFWKGHVGMLRDADTLLHANGHHMLVESEDFDAACARILAKTGAGVTTVRRLPG</sequence>
<dbReference type="PANTHER" id="PTHR47359:SF3">
    <property type="entry name" value="NLP_P60 DOMAIN-CONTAINING PROTEIN-RELATED"/>
    <property type="match status" value="1"/>
</dbReference>
<evidence type="ECO:0000313" key="6">
    <source>
        <dbReference type="EMBL" id="MCP8938098.1"/>
    </source>
</evidence>
<keyword evidence="3" id="KW-0378">Hydrolase</keyword>
<dbReference type="EMBL" id="JANCLU010000004">
    <property type="protein sequence ID" value="MCP8938098.1"/>
    <property type="molecule type" value="Genomic_DNA"/>
</dbReference>
<dbReference type="PANTHER" id="PTHR47359">
    <property type="entry name" value="PEPTIDOGLYCAN DL-ENDOPEPTIDASE CWLO"/>
    <property type="match status" value="1"/>
</dbReference>
<dbReference type="PROSITE" id="PS51935">
    <property type="entry name" value="NLPC_P60"/>
    <property type="match status" value="1"/>
</dbReference>
<feature type="domain" description="NlpC/P60" evidence="5">
    <location>
        <begin position="163"/>
        <end position="290"/>
    </location>
</feature>
<dbReference type="Pfam" id="PF18348">
    <property type="entry name" value="SH3_16"/>
    <property type="match status" value="1"/>
</dbReference>
<evidence type="ECO:0000256" key="1">
    <source>
        <dbReference type="ARBA" id="ARBA00007074"/>
    </source>
</evidence>
<dbReference type="InterPro" id="IPR038765">
    <property type="entry name" value="Papain-like_cys_pep_sf"/>
</dbReference>
<evidence type="ECO:0000256" key="4">
    <source>
        <dbReference type="ARBA" id="ARBA00022807"/>
    </source>
</evidence>
<evidence type="ECO:0000256" key="2">
    <source>
        <dbReference type="ARBA" id="ARBA00022670"/>
    </source>
</evidence>
<proteinExistence type="inferred from homology"/>
<protein>
    <submittedName>
        <fullName evidence="6">C40 family peptidase</fullName>
    </submittedName>
</protein>
<dbReference type="SUPFAM" id="SSF54001">
    <property type="entry name" value="Cysteine proteinases"/>
    <property type="match status" value="1"/>
</dbReference>
<comment type="similarity">
    <text evidence="1">Belongs to the peptidase C40 family.</text>
</comment>
<keyword evidence="2" id="KW-0645">Protease</keyword>